<evidence type="ECO:0000313" key="4">
    <source>
        <dbReference type="Proteomes" id="UP000076038"/>
    </source>
</evidence>
<keyword evidence="2" id="KW-0812">Transmembrane</keyword>
<dbReference type="AlphaFoldDB" id="A0A143QGZ4"/>
<keyword evidence="4" id="KW-1185">Reference proteome</keyword>
<proteinExistence type="predicted"/>
<sequence>MPAYHPLMAKRWWGLVIAAAVVVALLSLASNVTSESQLFAQANTLLAVRSTFSKLMNSGAVWAGLPILSGWLVRRPLHALAAGIVASLLALVVHYGVGQLFGMFDGTVWAGNRIWFALAVVMGGPLGLVGVVARAGGLPGSIARLVVPAGAIIEPFFRGMFSVPTLLPWPERVASVAAGVVLVATGIVGAAVLIRQRRKQHVAHRKSQHPGADRPHPNHIVR</sequence>
<accession>A0A143QGZ4</accession>
<reference evidence="3 4" key="1">
    <citation type="journal article" date="2016" name="Genome Announc.">
        <title>Complete Genome and Plasmid Sequences for Rhodococcus fascians D188 and Draft Sequences for Rhodococcus Isolates PBTS 1 and PBTS 2.</title>
        <authorList>
            <person name="Stamler R.A."/>
            <person name="Vereecke D."/>
            <person name="Zhang Y."/>
            <person name="Schilkey F."/>
            <person name="Devitt N."/>
            <person name="Randall J.J."/>
        </authorList>
    </citation>
    <scope>NUCLEOTIDE SEQUENCE [LARGE SCALE GENOMIC DNA]</scope>
    <source>
        <strain evidence="3 4">PBTS2</strain>
    </source>
</reference>
<evidence type="ECO:0000313" key="3">
    <source>
        <dbReference type="EMBL" id="AMY22199.1"/>
    </source>
</evidence>
<keyword evidence="2" id="KW-0472">Membrane</keyword>
<dbReference type="Proteomes" id="UP000076038">
    <property type="component" value="Chromosome"/>
</dbReference>
<protein>
    <submittedName>
        <fullName evidence="3">Uncharacterized protein</fullName>
    </submittedName>
</protein>
<dbReference type="KEGG" id="rhs:A3Q41_00881"/>
<feature type="transmembrane region" description="Helical" evidence="2">
    <location>
        <begin position="114"/>
        <end position="133"/>
    </location>
</feature>
<feature type="transmembrane region" description="Helical" evidence="2">
    <location>
        <begin position="80"/>
        <end position="102"/>
    </location>
</feature>
<reference evidence="4" key="2">
    <citation type="submission" date="2016-04" db="EMBL/GenBank/DDBJ databases">
        <title>Complete Genome and Plasmid Sequences for Rhodococcus fascians D188 and Draft Sequences for Rhodococcus spp. Isolates PBTS 1 and PBTS 2.</title>
        <authorList>
            <person name="Stamer R."/>
            <person name="Vereecke D."/>
            <person name="Zhang Y."/>
            <person name="Schilkey F."/>
            <person name="Devitt N."/>
            <person name="Randall J."/>
        </authorList>
    </citation>
    <scope>NUCLEOTIDE SEQUENCE [LARGE SCALE GENOMIC DNA]</scope>
    <source>
        <strain evidence="4">PBTS2</strain>
    </source>
</reference>
<dbReference type="EMBL" id="CP015220">
    <property type="protein sequence ID" value="AMY22199.1"/>
    <property type="molecule type" value="Genomic_DNA"/>
</dbReference>
<gene>
    <name evidence="3" type="ORF">A3Q41_00881</name>
</gene>
<feature type="transmembrane region" description="Helical" evidence="2">
    <location>
        <begin position="173"/>
        <end position="194"/>
    </location>
</feature>
<evidence type="ECO:0000256" key="1">
    <source>
        <dbReference type="SAM" id="MobiDB-lite"/>
    </source>
</evidence>
<organism evidence="3 4">
    <name type="scientific">Rhodococcoides fascians</name>
    <name type="common">Rhodococcus fascians</name>
    <dbReference type="NCBI Taxonomy" id="1828"/>
    <lineage>
        <taxon>Bacteria</taxon>
        <taxon>Bacillati</taxon>
        <taxon>Actinomycetota</taxon>
        <taxon>Actinomycetes</taxon>
        <taxon>Mycobacteriales</taxon>
        <taxon>Nocardiaceae</taxon>
        <taxon>Rhodococcoides</taxon>
    </lineage>
</organism>
<evidence type="ECO:0000256" key="2">
    <source>
        <dbReference type="SAM" id="Phobius"/>
    </source>
</evidence>
<keyword evidence="2" id="KW-1133">Transmembrane helix</keyword>
<name>A0A143QGZ4_RHOFA</name>
<dbReference type="PATRIC" id="fig|1653479.3.peg.901"/>
<feature type="region of interest" description="Disordered" evidence="1">
    <location>
        <begin position="203"/>
        <end position="222"/>
    </location>
</feature>